<dbReference type="InterPro" id="IPR009061">
    <property type="entry name" value="DNA-bd_dom_put_sf"/>
</dbReference>
<dbReference type="HAMAP" id="MF_00283">
    <property type="entry name" value="Phe_tRNA_synth_beta1"/>
    <property type="match status" value="1"/>
</dbReference>
<evidence type="ECO:0000313" key="21">
    <source>
        <dbReference type="Proteomes" id="UP000287502"/>
    </source>
</evidence>
<evidence type="ECO:0000256" key="8">
    <source>
        <dbReference type="ARBA" id="ARBA00022741"/>
    </source>
</evidence>
<dbReference type="Gene3D" id="3.30.56.10">
    <property type="match status" value="2"/>
</dbReference>
<dbReference type="SUPFAM" id="SSF46955">
    <property type="entry name" value="Putative DNA-binding domain"/>
    <property type="match status" value="1"/>
</dbReference>
<feature type="binding site" evidence="15">
    <location>
        <position position="462"/>
    </location>
    <ligand>
        <name>Mg(2+)</name>
        <dbReference type="ChEBI" id="CHEBI:18420"/>
        <note>shared with alpha subunit</note>
    </ligand>
</feature>
<dbReference type="Pfam" id="PF03484">
    <property type="entry name" value="B5"/>
    <property type="match status" value="1"/>
</dbReference>
<evidence type="ECO:0000256" key="3">
    <source>
        <dbReference type="ARBA" id="ARBA00011209"/>
    </source>
</evidence>
<dbReference type="GO" id="GO:0006432">
    <property type="term" value="P:phenylalanyl-tRNA aminoacylation"/>
    <property type="evidence" value="ECO:0007669"/>
    <property type="project" value="UniProtKB-UniRule"/>
</dbReference>
<dbReference type="PROSITE" id="PS51447">
    <property type="entry name" value="FDX_ACB"/>
    <property type="match status" value="1"/>
</dbReference>
<dbReference type="Pfam" id="PF17759">
    <property type="entry name" value="tRNA_synthFbeta"/>
    <property type="match status" value="1"/>
</dbReference>
<dbReference type="InterPro" id="IPR002547">
    <property type="entry name" value="tRNA-bd_dom"/>
</dbReference>
<protein>
    <recommendedName>
        <fullName evidence="15">Phenylalanine--tRNA ligase beta subunit</fullName>
        <ecNumber evidence="15">6.1.1.20</ecNumber>
    </recommendedName>
    <alternativeName>
        <fullName evidence="15">Phenylalanyl-tRNA synthetase beta subunit</fullName>
        <shortName evidence="15">PheRS</shortName>
    </alternativeName>
</protein>
<feature type="binding site" evidence="15">
    <location>
        <position position="459"/>
    </location>
    <ligand>
        <name>Mg(2+)</name>
        <dbReference type="ChEBI" id="CHEBI:18420"/>
        <note>shared with alpha subunit</note>
    </ligand>
</feature>
<evidence type="ECO:0000313" key="20">
    <source>
        <dbReference type="EMBL" id="QAR33844.1"/>
    </source>
</evidence>
<evidence type="ECO:0000256" key="11">
    <source>
        <dbReference type="ARBA" id="ARBA00022884"/>
    </source>
</evidence>
<dbReference type="PANTHER" id="PTHR10947">
    <property type="entry name" value="PHENYLALANYL-TRNA SYNTHETASE BETA CHAIN AND LEUCINE-RICH REPEAT-CONTAINING PROTEIN 47"/>
    <property type="match status" value="1"/>
</dbReference>
<keyword evidence="6 15" id="KW-0436">Ligase</keyword>
<dbReference type="SMART" id="SM00874">
    <property type="entry name" value="B5"/>
    <property type="match status" value="1"/>
</dbReference>
<evidence type="ECO:0000256" key="13">
    <source>
        <dbReference type="ARBA" id="ARBA00023146"/>
    </source>
</evidence>
<evidence type="ECO:0000259" key="17">
    <source>
        <dbReference type="PROSITE" id="PS50886"/>
    </source>
</evidence>
<comment type="subcellular location">
    <subcellularLocation>
        <location evidence="1 15">Cytoplasm</location>
    </subcellularLocation>
</comment>
<evidence type="ECO:0000256" key="16">
    <source>
        <dbReference type="PROSITE-ProRule" id="PRU00209"/>
    </source>
</evidence>
<dbReference type="PROSITE" id="PS50886">
    <property type="entry name" value="TRBD"/>
    <property type="match status" value="1"/>
</dbReference>
<dbReference type="Pfam" id="PF01588">
    <property type="entry name" value="tRNA_bind"/>
    <property type="match status" value="1"/>
</dbReference>
<dbReference type="GO" id="GO:0000287">
    <property type="term" value="F:magnesium ion binding"/>
    <property type="evidence" value="ECO:0007669"/>
    <property type="project" value="UniProtKB-UniRule"/>
</dbReference>
<dbReference type="PANTHER" id="PTHR10947:SF0">
    <property type="entry name" value="PHENYLALANINE--TRNA LIGASE BETA SUBUNIT"/>
    <property type="match status" value="1"/>
</dbReference>
<dbReference type="Gene3D" id="2.40.50.140">
    <property type="entry name" value="Nucleic acid-binding proteins"/>
    <property type="match status" value="1"/>
</dbReference>
<dbReference type="GO" id="GO:0009328">
    <property type="term" value="C:phenylalanine-tRNA ligase complex"/>
    <property type="evidence" value="ECO:0007669"/>
    <property type="project" value="TreeGrafter"/>
</dbReference>
<evidence type="ECO:0000256" key="15">
    <source>
        <dbReference type="HAMAP-Rule" id="MF_00283"/>
    </source>
</evidence>
<reference evidence="20 21" key="1">
    <citation type="submission" date="2019-01" db="EMBL/GenBank/DDBJ databases">
        <title>Geovibrio thiophilus DSM 11263, complete genome.</title>
        <authorList>
            <person name="Spring S."/>
            <person name="Bunk B."/>
            <person name="Sproer C."/>
        </authorList>
    </citation>
    <scope>NUCLEOTIDE SEQUENCE [LARGE SCALE GENOMIC DNA]</scope>
    <source>
        <strain evidence="20 21">DSM 11263</strain>
    </source>
</reference>
<dbReference type="Pfam" id="PF03147">
    <property type="entry name" value="FDX-ACB"/>
    <property type="match status" value="1"/>
</dbReference>
<dbReference type="GO" id="GO:0000049">
    <property type="term" value="F:tRNA binding"/>
    <property type="evidence" value="ECO:0007669"/>
    <property type="project" value="UniProtKB-UniRule"/>
</dbReference>
<dbReference type="InterPro" id="IPR004532">
    <property type="entry name" value="Phe-tRNA-ligase_IIc_bsu_bact"/>
</dbReference>
<dbReference type="InterPro" id="IPR012340">
    <property type="entry name" value="NA-bd_OB-fold"/>
</dbReference>
<dbReference type="Gene3D" id="3.30.70.380">
    <property type="entry name" value="Ferrodoxin-fold anticodon-binding domain"/>
    <property type="match status" value="1"/>
</dbReference>
<dbReference type="SUPFAM" id="SSF56037">
    <property type="entry name" value="PheT/TilS domain"/>
    <property type="match status" value="1"/>
</dbReference>
<gene>
    <name evidence="15" type="primary">pheT</name>
    <name evidence="20" type="ORF">EP073_10655</name>
</gene>
<comment type="subunit">
    <text evidence="3 15">Tetramer of two alpha and two beta subunits.</text>
</comment>
<evidence type="ECO:0000256" key="9">
    <source>
        <dbReference type="ARBA" id="ARBA00022840"/>
    </source>
</evidence>
<dbReference type="FunFam" id="3.30.56.10:FF:000002">
    <property type="entry name" value="Phenylalanine--tRNA ligase beta subunit"/>
    <property type="match status" value="1"/>
</dbReference>
<dbReference type="SUPFAM" id="SSF55681">
    <property type="entry name" value="Class II aaRS and biotin synthetases"/>
    <property type="match status" value="1"/>
</dbReference>
<feature type="binding site" evidence="15">
    <location>
        <position position="453"/>
    </location>
    <ligand>
        <name>Mg(2+)</name>
        <dbReference type="ChEBI" id="CHEBI:18420"/>
        <note>shared with alpha subunit</note>
    </ligand>
</feature>
<dbReference type="FunFam" id="3.50.40.10:FF:000001">
    <property type="entry name" value="Phenylalanine--tRNA ligase beta subunit"/>
    <property type="match status" value="1"/>
</dbReference>
<feature type="domain" description="B5" evidence="19">
    <location>
        <begin position="400"/>
        <end position="475"/>
    </location>
</feature>
<comment type="similarity">
    <text evidence="2 15">Belongs to the phenylalanyl-tRNA synthetase beta subunit family. Type 1 subfamily.</text>
</comment>
<keyword evidence="10 15" id="KW-0460">Magnesium</keyword>
<keyword evidence="5 16" id="KW-0820">tRNA-binding</keyword>
<dbReference type="SUPFAM" id="SSF54991">
    <property type="entry name" value="Anticodon-binding domain of PheRS"/>
    <property type="match status" value="1"/>
</dbReference>
<dbReference type="InterPro" id="IPR005121">
    <property type="entry name" value="Fdx_antiC-bd"/>
</dbReference>
<name>A0A3R5XYG9_9BACT</name>
<evidence type="ECO:0000256" key="7">
    <source>
        <dbReference type="ARBA" id="ARBA00022723"/>
    </source>
</evidence>
<feature type="binding site" evidence="15">
    <location>
        <position position="463"/>
    </location>
    <ligand>
        <name>Mg(2+)</name>
        <dbReference type="ChEBI" id="CHEBI:18420"/>
        <note>shared with alpha subunit</note>
    </ligand>
</feature>
<evidence type="ECO:0000259" key="19">
    <source>
        <dbReference type="PROSITE" id="PS51483"/>
    </source>
</evidence>
<dbReference type="CDD" id="cd02796">
    <property type="entry name" value="tRNA_bind_bactPheRS"/>
    <property type="match status" value="1"/>
</dbReference>
<evidence type="ECO:0000259" key="18">
    <source>
        <dbReference type="PROSITE" id="PS51447"/>
    </source>
</evidence>
<dbReference type="InterPro" id="IPR045060">
    <property type="entry name" value="Phe-tRNA-ligase_IIc_bsu"/>
</dbReference>
<keyword evidence="21" id="KW-1185">Reference proteome</keyword>
<dbReference type="InterPro" id="IPR045864">
    <property type="entry name" value="aa-tRNA-synth_II/BPL/LPL"/>
</dbReference>
<evidence type="ECO:0000256" key="5">
    <source>
        <dbReference type="ARBA" id="ARBA00022555"/>
    </source>
</evidence>
<dbReference type="EC" id="6.1.1.20" evidence="15"/>
<dbReference type="RefSeq" id="WP_128467129.1">
    <property type="nucleotide sequence ID" value="NZ_CP035108.1"/>
</dbReference>
<dbReference type="AlphaFoldDB" id="A0A3R5XYG9"/>
<dbReference type="Gene3D" id="3.30.930.10">
    <property type="entry name" value="Bira Bifunctional Protein, Domain 2"/>
    <property type="match status" value="1"/>
</dbReference>
<dbReference type="Pfam" id="PF03483">
    <property type="entry name" value="B3_4"/>
    <property type="match status" value="1"/>
</dbReference>
<accession>A0A3R5XYG9</accession>
<dbReference type="SMART" id="SM00873">
    <property type="entry name" value="B3_4"/>
    <property type="match status" value="1"/>
</dbReference>
<proteinExistence type="inferred from homology"/>
<dbReference type="EMBL" id="CP035108">
    <property type="protein sequence ID" value="QAR33844.1"/>
    <property type="molecule type" value="Genomic_DNA"/>
</dbReference>
<dbReference type="InterPro" id="IPR036690">
    <property type="entry name" value="Fdx_antiC-bd_sf"/>
</dbReference>
<keyword evidence="8 15" id="KW-0547">Nucleotide-binding</keyword>
<dbReference type="CDD" id="cd00769">
    <property type="entry name" value="PheRS_beta_core"/>
    <property type="match status" value="1"/>
</dbReference>
<dbReference type="GO" id="GO:0004826">
    <property type="term" value="F:phenylalanine-tRNA ligase activity"/>
    <property type="evidence" value="ECO:0007669"/>
    <property type="project" value="UniProtKB-UniRule"/>
</dbReference>
<keyword evidence="7 15" id="KW-0479">Metal-binding</keyword>
<evidence type="ECO:0000256" key="12">
    <source>
        <dbReference type="ARBA" id="ARBA00022917"/>
    </source>
</evidence>
<sequence>MKVCISWLNEFVDISGIGINDLCHRLTMAGLEIEGVHKSERAENTVVAKVLHREKHPDADKLSLCRVTDGTEEYQVVCGAPNVAAGQTVPFAKIDAVLPGNFKIKRAKIRGIESCGMICSEAELGLAEKSDGIMPLPESLPLGADINEILGLGDTVLEVSITPNRSDCLSVIGVAREIAAIYSLPLKAKEFKLEETADAASNYSYVKVNDEEKCPVYLGRVIKGVKIAPSPLWVQNRLRAAGVRPINNVVDVTNYVMFEYGQPLHTFDLRMIRNGIVVRNAAEGEKLLTLDEKERTLKDYMLLICDEEKALAVAGIMGGEHSGISDDTTDVFLECAYFKPESTRLTARRLGMQTDSSYRYERGIDPVNTIRMVDYAASLLASFAGGSVCRGVLSNDYKRVTKPEVMFTPEKVNALLGTDISTEKMLKILASVGMDAEECAEGYKVTSPSWRVDIERWQDVAEEVARLYGYDNIRATVPLIPADSDRLMPLLTHKRLLQNKLASLGFSEAVNYSFMNDKYLGIFDDRERFVILKNPISEDMNALRTYVFPGVVSTILYNVNRGAKAANIFETSSVYIKEGEGIPLQETRLAFAVYGGYWGLSWNTKPVEEAFYALKGVVENILAGYNLGKVSYTRSERAFMHPGKSAEIMLDGESLGFFGELHPDTLEAVDSDQPICVCEIFLERLLEKELEKKKYSKFSKLPTVFKDFSIAVSKSVRSADITDAVSKESKLIESVTLFDTYSGKGLADDEISLAFRIFFSDPEKTLTDEETNAVLRNAIAKLEKDFGARLR</sequence>
<evidence type="ECO:0000256" key="14">
    <source>
        <dbReference type="ARBA" id="ARBA00049255"/>
    </source>
</evidence>
<dbReference type="Proteomes" id="UP000287502">
    <property type="component" value="Chromosome"/>
</dbReference>
<dbReference type="GO" id="GO:0005524">
    <property type="term" value="F:ATP binding"/>
    <property type="evidence" value="ECO:0007669"/>
    <property type="project" value="UniProtKB-UniRule"/>
</dbReference>
<dbReference type="InterPro" id="IPR005146">
    <property type="entry name" value="B3/B4_tRNA-bd"/>
</dbReference>
<dbReference type="NCBIfam" id="TIGR00472">
    <property type="entry name" value="pheT_bact"/>
    <property type="match status" value="1"/>
</dbReference>
<dbReference type="SUPFAM" id="SSF50249">
    <property type="entry name" value="Nucleic acid-binding proteins"/>
    <property type="match status" value="1"/>
</dbReference>
<dbReference type="NCBIfam" id="NF045760">
    <property type="entry name" value="YtpR"/>
    <property type="match status" value="1"/>
</dbReference>
<evidence type="ECO:0000256" key="6">
    <source>
        <dbReference type="ARBA" id="ARBA00022598"/>
    </source>
</evidence>
<keyword evidence="9 15" id="KW-0067">ATP-binding</keyword>
<dbReference type="InterPro" id="IPR005147">
    <property type="entry name" value="tRNA_synthase_B5-dom"/>
</dbReference>
<comment type="cofactor">
    <cofactor evidence="15">
        <name>Mg(2+)</name>
        <dbReference type="ChEBI" id="CHEBI:18420"/>
    </cofactor>
    <text evidence="15">Binds 2 magnesium ions per tetramer.</text>
</comment>
<organism evidence="20 21">
    <name type="scientific">Geovibrio thiophilus</name>
    <dbReference type="NCBI Taxonomy" id="139438"/>
    <lineage>
        <taxon>Bacteria</taxon>
        <taxon>Pseudomonadati</taxon>
        <taxon>Deferribacterota</taxon>
        <taxon>Deferribacteres</taxon>
        <taxon>Deferribacterales</taxon>
        <taxon>Geovibrionaceae</taxon>
        <taxon>Geovibrio</taxon>
    </lineage>
</organism>
<dbReference type="FunFam" id="2.40.50.140:FF:000045">
    <property type="entry name" value="Phenylalanine--tRNA ligase beta subunit"/>
    <property type="match status" value="1"/>
</dbReference>
<keyword evidence="12 15" id="KW-0648">Protein biosynthesis</keyword>
<dbReference type="InterPro" id="IPR041616">
    <property type="entry name" value="PheRS_beta_core"/>
</dbReference>
<evidence type="ECO:0000256" key="4">
    <source>
        <dbReference type="ARBA" id="ARBA00022490"/>
    </source>
</evidence>
<dbReference type="KEGG" id="gtl:EP073_10655"/>
<comment type="catalytic activity">
    <reaction evidence="14 15">
        <text>tRNA(Phe) + L-phenylalanine + ATP = L-phenylalanyl-tRNA(Phe) + AMP + diphosphate + H(+)</text>
        <dbReference type="Rhea" id="RHEA:19413"/>
        <dbReference type="Rhea" id="RHEA-COMP:9668"/>
        <dbReference type="Rhea" id="RHEA-COMP:9699"/>
        <dbReference type="ChEBI" id="CHEBI:15378"/>
        <dbReference type="ChEBI" id="CHEBI:30616"/>
        <dbReference type="ChEBI" id="CHEBI:33019"/>
        <dbReference type="ChEBI" id="CHEBI:58095"/>
        <dbReference type="ChEBI" id="CHEBI:78442"/>
        <dbReference type="ChEBI" id="CHEBI:78531"/>
        <dbReference type="ChEBI" id="CHEBI:456215"/>
        <dbReference type="EC" id="6.1.1.20"/>
    </reaction>
</comment>
<evidence type="ECO:0000256" key="10">
    <source>
        <dbReference type="ARBA" id="ARBA00022842"/>
    </source>
</evidence>
<keyword evidence="4 15" id="KW-0963">Cytoplasm</keyword>
<feature type="domain" description="FDX-ACB" evidence="18">
    <location>
        <begin position="699"/>
        <end position="791"/>
    </location>
</feature>
<feature type="domain" description="TRNA-binding" evidence="17">
    <location>
        <begin position="39"/>
        <end position="147"/>
    </location>
</feature>
<dbReference type="InterPro" id="IPR033714">
    <property type="entry name" value="tRNA_bind_bactPheRS"/>
</dbReference>
<dbReference type="InterPro" id="IPR020825">
    <property type="entry name" value="Phe-tRNA_synthase-like_B3/B4"/>
</dbReference>
<dbReference type="Gene3D" id="3.50.40.10">
    <property type="entry name" value="Phenylalanyl-trna Synthetase, Chain B, domain 3"/>
    <property type="match status" value="1"/>
</dbReference>
<keyword evidence="13 15" id="KW-0030">Aminoacyl-tRNA synthetase</keyword>
<keyword evidence="11 16" id="KW-0694">RNA-binding</keyword>
<evidence type="ECO:0000256" key="2">
    <source>
        <dbReference type="ARBA" id="ARBA00008653"/>
    </source>
</evidence>
<dbReference type="PROSITE" id="PS51483">
    <property type="entry name" value="B5"/>
    <property type="match status" value="1"/>
</dbReference>
<dbReference type="SMART" id="SM00896">
    <property type="entry name" value="FDX-ACB"/>
    <property type="match status" value="1"/>
</dbReference>
<evidence type="ECO:0000256" key="1">
    <source>
        <dbReference type="ARBA" id="ARBA00004496"/>
    </source>
</evidence>
<dbReference type="OrthoDB" id="9805455at2"/>